<dbReference type="EMBL" id="CP071090">
    <property type="protein sequence ID" value="QSQ22484.1"/>
    <property type="molecule type" value="Genomic_DNA"/>
</dbReference>
<name>A0ABX7NUC9_9BACT</name>
<organism evidence="2 3">
    <name type="scientific">Pyxidicoccus parkwayensis</name>
    <dbReference type="NCBI Taxonomy" id="2813578"/>
    <lineage>
        <taxon>Bacteria</taxon>
        <taxon>Pseudomonadati</taxon>
        <taxon>Myxococcota</taxon>
        <taxon>Myxococcia</taxon>
        <taxon>Myxococcales</taxon>
        <taxon>Cystobacterineae</taxon>
        <taxon>Myxococcaceae</taxon>
        <taxon>Pyxidicoccus</taxon>
    </lineage>
</organism>
<evidence type="ECO:0000313" key="3">
    <source>
        <dbReference type="Proteomes" id="UP000662747"/>
    </source>
</evidence>
<gene>
    <name evidence="2" type="ORF">JY651_46465</name>
</gene>
<dbReference type="RefSeq" id="WP_206724060.1">
    <property type="nucleotide sequence ID" value="NZ_CP071090.1"/>
</dbReference>
<sequence length="222" mass="24583">MVKARGAVFLGLVLTSLGAAEAGDARKDYLHSLELYEQGLGFSLEHVFDSGLVAARALRDAPPDAPASLPGFIVGGDDARDFRPDPRFFLDLAKRRGTGVDREFFSLLGRTYARDGVTRLYHSPTGCDAFDHPELEPLYRDWTRFWATTPRAYTVTVEREVAALEDLYSQGTCACGDSDSVQAGLERFLKSFPRSPVAPRVRARLDQVRAGTSDFRFRCQQG</sequence>
<proteinExistence type="predicted"/>
<feature type="chain" id="PRO_5045855678" description="Lipoprotein" evidence="1">
    <location>
        <begin position="23"/>
        <end position="222"/>
    </location>
</feature>
<reference evidence="2 3" key="1">
    <citation type="submission" date="2021-02" db="EMBL/GenBank/DDBJ databases">
        <title>De Novo genome assembly of isolated myxobacteria.</title>
        <authorList>
            <person name="Stevens D.C."/>
        </authorList>
    </citation>
    <scope>NUCLEOTIDE SEQUENCE [LARGE SCALE GENOMIC DNA]</scope>
    <source>
        <strain evidence="3">SCPEA02</strain>
    </source>
</reference>
<feature type="signal peptide" evidence="1">
    <location>
        <begin position="1"/>
        <end position="22"/>
    </location>
</feature>
<keyword evidence="1" id="KW-0732">Signal</keyword>
<dbReference type="Proteomes" id="UP000662747">
    <property type="component" value="Chromosome"/>
</dbReference>
<evidence type="ECO:0000313" key="2">
    <source>
        <dbReference type="EMBL" id="QSQ22484.1"/>
    </source>
</evidence>
<keyword evidence="3" id="KW-1185">Reference proteome</keyword>
<protein>
    <recommendedName>
        <fullName evidence="4">Lipoprotein</fullName>
    </recommendedName>
</protein>
<evidence type="ECO:0000256" key="1">
    <source>
        <dbReference type="SAM" id="SignalP"/>
    </source>
</evidence>
<accession>A0ABX7NUC9</accession>
<evidence type="ECO:0008006" key="4">
    <source>
        <dbReference type="Google" id="ProtNLM"/>
    </source>
</evidence>